<organism evidence="3 4">
    <name type="scientific">Virgibacillus salarius</name>
    <dbReference type="NCBI Taxonomy" id="447199"/>
    <lineage>
        <taxon>Bacteria</taxon>
        <taxon>Bacillati</taxon>
        <taxon>Bacillota</taxon>
        <taxon>Bacilli</taxon>
        <taxon>Bacillales</taxon>
        <taxon>Bacillaceae</taxon>
        <taxon>Virgibacillus</taxon>
    </lineage>
</organism>
<dbReference type="AlphaFoldDB" id="A0A941DZT2"/>
<reference evidence="3" key="1">
    <citation type="submission" date="2021-04" db="EMBL/GenBank/DDBJ databases">
        <title>Isolation and polyphasic classification of algal microorganism.</title>
        <authorList>
            <person name="Wang S."/>
        </authorList>
    </citation>
    <scope>NUCLEOTIDE SEQUENCE</scope>
    <source>
        <strain evidence="3">720a</strain>
    </source>
</reference>
<feature type="domain" description="DUF4179" evidence="2">
    <location>
        <begin position="42"/>
        <end position="96"/>
    </location>
</feature>
<dbReference type="InterPro" id="IPR025436">
    <property type="entry name" value="DUF4179"/>
</dbReference>
<sequence length="358" mass="41700">MKNELPDFKKHVDQIEVPGKKLDLAVENVIKRGKKKNWSFGKKITFCSSAAAIVFCLLIGSAFISPTMAKVMSNIPYLDQILQSMEQTEDRKDRVENLRIKTYETLTDDNNYEGVKNVIMSWLFSSEPPKFTVTVKDKEYQQEYGHEIKQMIKELAQSYNIDKVKVEVEVQEKGLGNVSKKQMELTNQLFKITEEVLKQEGYNFNIMSINHSKNSIQIEIKATEQQYNKNKGEMEKLVHDTIYAKTQLDLKIEVTRKSESELRDESWQQIFTSVMDESHKEFNEVTGFAYSFHPKPLEIILKTSLSQGKQDQKVAEEIARYAKQIVKVSRNELSIEKIPYKIIIRDKEQENMYEIQVK</sequence>
<evidence type="ECO:0000313" key="4">
    <source>
        <dbReference type="Proteomes" id="UP000675284"/>
    </source>
</evidence>
<evidence type="ECO:0000256" key="1">
    <source>
        <dbReference type="SAM" id="Phobius"/>
    </source>
</evidence>
<keyword evidence="1" id="KW-0472">Membrane</keyword>
<comment type="caution">
    <text evidence="3">The sequence shown here is derived from an EMBL/GenBank/DDBJ whole genome shotgun (WGS) entry which is preliminary data.</text>
</comment>
<name>A0A941DZT2_9BACI</name>
<dbReference type="Pfam" id="PF13786">
    <property type="entry name" value="DUF4179"/>
    <property type="match status" value="1"/>
</dbReference>
<keyword evidence="1" id="KW-0812">Transmembrane</keyword>
<dbReference type="Proteomes" id="UP000675284">
    <property type="component" value="Unassembled WGS sequence"/>
</dbReference>
<dbReference type="RefSeq" id="WP_166530952.1">
    <property type="nucleotide sequence ID" value="NZ_JAGSOT010000086.1"/>
</dbReference>
<feature type="transmembrane region" description="Helical" evidence="1">
    <location>
        <begin position="44"/>
        <end position="64"/>
    </location>
</feature>
<keyword evidence="4" id="KW-1185">Reference proteome</keyword>
<keyword evidence="1" id="KW-1133">Transmembrane helix</keyword>
<gene>
    <name evidence="3" type="ORF">KCX74_18800</name>
</gene>
<protein>
    <submittedName>
        <fullName evidence="3">DUF4179 domain-containing protein</fullName>
    </submittedName>
</protein>
<accession>A0A941DZT2</accession>
<evidence type="ECO:0000259" key="2">
    <source>
        <dbReference type="Pfam" id="PF13786"/>
    </source>
</evidence>
<proteinExistence type="predicted"/>
<dbReference type="EMBL" id="JAGSOT010000086">
    <property type="protein sequence ID" value="MBR7798074.1"/>
    <property type="molecule type" value="Genomic_DNA"/>
</dbReference>
<evidence type="ECO:0000313" key="3">
    <source>
        <dbReference type="EMBL" id="MBR7798074.1"/>
    </source>
</evidence>